<reference evidence="1 2" key="1">
    <citation type="journal article" date="2018" name="Sci. Data">
        <title>The draft genome sequence of cork oak.</title>
        <authorList>
            <person name="Ramos A.M."/>
            <person name="Usie A."/>
            <person name="Barbosa P."/>
            <person name="Barros P.M."/>
            <person name="Capote T."/>
            <person name="Chaves I."/>
            <person name="Simoes F."/>
            <person name="Abreu I."/>
            <person name="Carrasquinho I."/>
            <person name="Faro C."/>
            <person name="Guimaraes J.B."/>
            <person name="Mendonca D."/>
            <person name="Nobrega F."/>
            <person name="Rodrigues L."/>
            <person name="Saibo N.J.M."/>
            <person name="Varela M.C."/>
            <person name="Egas C."/>
            <person name="Matos J."/>
            <person name="Miguel C.M."/>
            <person name="Oliveira M.M."/>
            <person name="Ricardo C.P."/>
            <person name="Goncalves S."/>
        </authorList>
    </citation>
    <scope>NUCLEOTIDE SEQUENCE [LARGE SCALE GENOMIC DNA]</scope>
    <source>
        <strain evidence="2">cv. HL8</strain>
    </source>
</reference>
<evidence type="ECO:0008006" key="3">
    <source>
        <dbReference type="Google" id="ProtNLM"/>
    </source>
</evidence>
<evidence type="ECO:0000313" key="2">
    <source>
        <dbReference type="Proteomes" id="UP000237347"/>
    </source>
</evidence>
<dbReference type="EMBL" id="PKMF04000211">
    <property type="protein sequence ID" value="KAK7843006.1"/>
    <property type="molecule type" value="Genomic_DNA"/>
</dbReference>
<name>A0AAW0KYC6_QUESU</name>
<gene>
    <name evidence="1" type="ORF">CFP56_013184</name>
</gene>
<dbReference type="AlphaFoldDB" id="A0AAW0KYC6"/>
<dbReference type="Proteomes" id="UP000237347">
    <property type="component" value="Unassembled WGS sequence"/>
</dbReference>
<accession>A0AAW0KYC6</accession>
<keyword evidence="2" id="KW-1185">Reference proteome</keyword>
<comment type="caution">
    <text evidence="1">The sequence shown here is derived from an EMBL/GenBank/DDBJ whole genome shotgun (WGS) entry which is preliminary data.</text>
</comment>
<organism evidence="1 2">
    <name type="scientific">Quercus suber</name>
    <name type="common">Cork oak</name>
    <dbReference type="NCBI Taxonomy" id="58331"/>
    <lineage>
        <taxon>Eukaryota</taxon>
        <taxon>Viridiplantae</taxon>
        <taxon>Streptophyta</taxon>
        <taxon>Embryophyta</taxon>
        <taxon>Tracheophyta</taxon>
        <taxon>Spermatophyta</taxon>
        <taxon>Magnoliopsida</taxon>
        <taxon>eudicotyledons</taxon>
        <taxon>Gunneridae</taxon>
        <taxon>Pentapetalae</taxon>
        <taxon>rosids</taxon>
        <taxon>fabids</taxon>
        <taxon>Fagales</taxon>
        <taxon>Fagaceae</taxon>
        <taxon>Quercus</taxon>
    </lineage>
</organism>
<sequence length="81" mass="8870">MRINNRLFRPVPHLAKVNFDVVFHDLGEVGVGVMVCDTHGMVLASMSKQIPFPNSVAKVEVIAAVKVVNFAQEGNFSSIVF</sequence>
<protein>
    <recommendedName>
        <fullName evidence="3">RNase H type-1 domain-containing protein</fullName>
    </recommendedName>
</protein>
<evidence type="ECO:0000313" key="1">
    <source>
        <dbReference type="EMBL" id="KAK7843006.1"/>
    </source>
</evidence>
<proteinExistence type="predicted"/>